<dbReference type="PANTHER" id="PTHR11586">
    <property type="entry name" value="TRNA-AMINOACYLATION COFACTOR ARC1 FAMILY MEMBER"/>
    <property type="match status" value="1"/>
</dbReference>
<dbReference type="PROSITE" id="PS50886">
    <property type="entry name" value="TRBD"/>
    <property type="match status" value="1"/>
</dbReference>
<dbReference type="KEGG" id="hcq:109511132"/>
<feature type="compositionally biased region" description="Basic and acidic residues" evidence="5">
    <location>
        <begin position="110"/>
        <end position="123"/>
    </location>
</feature>
<dbReference type="InterPro" id="IPR009057">
    <property type="entry name" value="Homeodomain-like_sf"/>
</dbReference>
<accession>A0A3Q2YMU9</accession>
<dbReference type="AlphaFoldDB" id="A0A3Q2YMU9"/>
<dbReference type="Ensembl" id="ENSHCOT00000007922.1">
    <property type="protein sequence ID" value="ENSHCOP00000019761.1"/>
    <property type="gene ID" value="ENSHCOG00000005309.1"/>
</dbReference>
<dbReference type="RefSeq" id="XP_019717514.1">
    <property type="nucleotide sequence ID" value="XM_019861955.1"/>
</dbReference>
<dbReference type="PANTHER" id="PTHR11586:SF42">
    <property type="entry name" value="AMINOACYL TRNA SYNTHASE COMPLEX-INTERACTING MULTIFUNCTIONAL PROTEIN 1"/>
    <property type="match status" value="1"/>
</dbReference>
<dbReference type="SUPFAM" id="SSF46689">
    <property type="entry name" value="Homeodomain-like"/>
    <property type="match status" value="1"/>
</dbReference>
<dbReference type="Pfam" id="PF01588">
    <property type="entry name" value="tRNA_bind"/>
    <property type="match status" value="1"/>
</dbReference>
<keyword evidence="2 4" id="KW-0694">RNA-binding</keyword>
<dbReference type="STRING" id="109280.ENSHCOP00000019761"/>
<dbReference type="GeneTree" id="ENSGT00940000154950"/>
<feature type="domain" description="TRNA-binding" evidence="6">
    <location>
        <begin position="150"/>
        <end position="248"/>
    </location>
</feature>
<dbReference type="OMA" id="HIPVEQM"/>
<dbReference type="GO" id="GO:0006412">
    <property type="term" value="P:translation"/>
    <property type="evidence" value="ECO:0007669"/>
    <property type="project" value="UniProtKB-KW"/>
</dbReference>
<feature type="region of interest" description="Disordered" evidence="5">
    <location>
        <begin position="110"/>
        <end position="131"/>
    </location>
</feature>
<dbReference type="Gene3D" id="1.10.10.10">
    <property type="entry name" value="Winged helix-like DNA-binding domain superfamily/Winged helix DNA-binding domain"/>
    <property type="match status" value="2"/>
</dbReference>
<dbReference type="GO" id="GO:0000049">
    <property type="term" value="F:tRNA binding"/>
    <property type="evidence" value="ECO:0007669"/>
    <property type="project" value="UniProtKB-UniRule"/>
</dbReference>
<evidence type="ECO:0000256" key="2">
    <source>
        <dbReference type="ARBA" id="ARBA00022884"/>
    </source>
</evidence>
<dbReference type="InterPro" id="IPR051270">
    <property type="entry name" value="Tyrosine-tRNA_ligase_regulator"/>
</dbReference>
<evidence type="ECO:0000256" key="3">
    <source>
        <dbReference type="ARBA" id="ARBA00022917"/>
    </source>
</evidence>
<reference evidence="7" key="2">
    <citation type="submission" date="2025-09" db="UniProtKB">
        <authorList>
            <consortium name="Ensembl"/>
        </authorList>
    </citation>
    <scope>IDENTIFICATION</scope>
</reference>
<evidence type="ECO:0000256" key="4">
    <source>
        <dbReference type="PROSITE-ProRule" id="PRU00209"/>
    </source>
</evidence>
<keyword evidence="8" id="KW-1185">Reference proteome</keyword>
<evidence type="ECO:0000256" key="1">
    <source>
        <dbReference type="ARBA" id="ARBA00022555"/>
    </source>
</evidence>
<name>A0A3Q2YMU9_HIPCM</name>
<dbReference type="Gene3D" id="2.40.50.140">
    <property type="entry name" value="Nucleic acid-binding proteins"/>
    <property type="match status" value="1"/>
</dbReference>
<organism evidence="7 8">
    <name type="scientific">Hippocampus comes</name>
    <name type="common">Tiger tail seahorse</name>
    <dbReference type="NCBI Taxonomy" id="109280"/>
    <lineage>
        <taxon>Eukaryota</taxon>
        <taxon>Metazoa</taxon>
        <taxon>Chordata</taxon>
        <taxon>Craniata</taxon>
        <taxon>Vertebrata</taxon>
        <taxon>Euteleostomi</taxon>
        <taxon>Actinopterygii</taxon>
        <taxon>Neopterygii</taxon>
        <taxon>Teleostei</taxon>
        <taxon>Neoteleostei</taxon>
        <taxon>Acanthomorphata</taxon>
        <taxon>Syngnathiaria</taxon>
        <taxon>Syngnathiformes</taxon>
        <taxon>Syngnathoidei</taxon>
        <taxon>Syngnathidae</taxon>
        <taxon>Hippocampus</taxon>
    </lineage>
</organism>
<sequence>MGRSGELSDFQRGTVVGCHMCKKSLREIATLLNLPRSTVNNVIVQWKREGRTCPLPRCGRPHKLKEEHRQVLERMAQEQTFPSLQALAAEFRRASGANVSAATVSRELREMGLSRRSSSEGKAKERKKAQKVAEVSVEDKAELDGQDQMDVSHLDLRAGCIIRTMPLPGTDGLYLQHVDVGEAHPRTVVGECAAVNQLQNCMAVLLCNLKPTQVRGVASQAVVVCVRSPGSVEILAPPNGAVPGDRVTIHGFTGDPDKELDSAKVCEHIGSDLRTDGQCVATYKGVPLEVVGKGVCRAPTLSNCVVFLTNGGAA</sequence>
<evidence type="ECO:0000313" key="8">
    <source>
        <dbReference type="Proteomes" id="UP000264820"/>
    </source>
</evidence>
<protein>
    <submittedName>
        <fullName evidence="7">Aminoacyl tRNA synthetase complex interacting multifunctional protein 1a</fullName>
    </submittedName>
</protein>
<evidence type="ECO:0000259" key="6">
    <source>
        <dbReference type="PROSITE" id="PS50886"/>
    </source>
</evidence>
<reference evidence="7" key="1">
    <citation type="submission" date="2025-08" db="UniProtKB">
        <authorList>
            <consortium name="Ensembl"/>
        </authorList>
    </citation>
    <scope>IDENTIFICATION</scope>
</reference>
<dbReference type="Proteomes" id="UP000264820">
    <property type="component" value="Unplaced"/>
</dbReference>
<dbReference type="GeneID" id="109511132"/>
<dbReference type="InterPro" id="IPR002547">
    <property type="entry name" value="tRNA-bd_dom"/>
</dbReference>
<dbReference type="InterPro" id="IPR036388">
    <property type="entry name" value="WH-like_DNA-bd_sf"/>
</dbReference>
<evidence type="ECO:0000256" key="5">
    <source>
        <dbReference type="SAM" id="MobiDB-lite"/>
    </source>
</evidence>
<dbReference type="InterPro" id="IPR012340">
    <property type="entry name" value="NA-bd_OB-fold"/>
</dbReference>
<keyword evidence="3" id="KW-0648">Protein biosynthesis</keyword>
<evidence type="ECO:0000313" key="7">
    <source>
        <dbReference type="Ensembl" id="ENSHCOP00000019761.1"/>
    </source>
</evidence>
<keyword evidence="1 4" id="KW-0820">tRNA-binding</keyword>
<proteinExistence type="predicted"/>
<dbReference type="SUPFAM" id="SSF50249">
    <property type="entry name" value="Nucleic acid-binding proteins"/>
    <property type="match status" value="1"/>
</dbReference>
<dbReference type="OrthoDB" id="197206at2759"/>